<keyword evidence="1" id="KW-0472">Membrane</keyword>
<evidence type="ECO:0000313" key="2">
    <source>
        <dbReference type="EMBL" id="KXN64893.1"/>
    </source>
</evidence>
<gene>
    <name evidence="2" type="ORF">CONCODRAFT_13734</name>
</gene>
<reference evidence="2 3" key="1">
    <citation type="journal article" date="2015" name="Genome Biol. Evol.">
        <title>Phylogenomic analyses indicate that early fungi evolved digesting cell walls of algal ancestors of land plants.</title>
        <authorList>
            <person name="Chang Y."/>
            <person name="Wang S."/>
            <person name="Sekimoto S."/>
            <person name="Aerts A.L."/>
            <person name="Choi C."/>
            <person name="Clum A."/>
            <person name="LaButti K.M."/>
            <person name="Lindquist E.A."/>
            <person name="Yee Ngan C."/>
            <person name="Ohm R.A."/>
            <person name="Salamov A.A."/>
            <person name="Grigoriev I.V."/>
            <person name="Spatafora J.W."/>
            <person name="Berbee M.L."/>
        </authorList>
    </citation>
    <scope>NUCLEOTIDE SEQUENCE [LARGE SCALE GENOMIC DNA]</scope>
    <source>
        <strain evidence="2 3">NRRL 28638</strain>
    </source>
</reference>
<evidence type="ECO:0000313" key="3">
    <source>
        <dbReference type="Proteomes" id="UP000070444"/>
    </source>
</evidence>
<evidence type="ECO:0000256" key="1">
    <source>
        <dbReference type="SAM" id="Phobius"/>
    </source>
</evidence>
<name>A0A137NQ67_CONC2</name>
<keyword evidence="3" id="KW-1185">Reference proteome</keyword>
<proteinExistence type="predicted"/>
<keyword evidence="1" id="KW-0812">Transmembrane</keyword>
<feature type="non-terminal residue" evidence="2">
    <location>
        <position position="87"/>
    </location>
</feature>
<feature type="transmembrane region" description="Helical" evidence="1">
    <location>
        <begin position="6"/>
        <end position="31"/>
    </location>
</feature>
<dbReference type="EMBL" id="KQ965086">
    <property type="protein sequence ID" value="KXN64893.1"/>
    <property type="molecule type" value="Genomic_DNA"/>
</dbReference>
<keyword evidence="1" id="KW-1133">Transmembrane helix</keyword>
<organism evidence="2 3">
    <name type="scientific">Conidiobolus coronatus (strain ATCC 28846 / CBS 209.66 / NRRL 28638)</name>
    <name type="common">Delacroixia coronata</name>
    <dbReference type="NCBI Taxonomy" id="796925"/>
    <lineage>
        <taxon>Eukaryota</taxon>
        <taxon>Fungi</taxon>
        <taxon>Fungi incertae sedis</taxon>
        <taxon>Zoopagomycota</taxon>
        <taxon>Entomophthoromycotina</taxon>
        <taxon>Entomophthoromycetes</taxon>
        <taxon>Entomophthorales</taxon>
        <taxon>Ancylistaceae</taxon>
        <taxon>Conidiobolus</taxon>
    </lineage>
</organism>
<dbReference type="AlphaFoldDB" id="A0A137NQ67"/>
<protein>
    <submittedName>
        <fullName evidence="2">Uncharacterized protein</fullName>
    </submittedName>
</protein>
<accession>A0A137NQ67</accession>
<dbReference type="Proteomes" id="UP000070444">
    <property type="component" value="Unassembled WGS sequence"/>
</dbReference>
<sequence length="87" mass="9940">MNSSDAFLLAIIILLTLGGFALIFICAKLHFWYLKYKDRKVTANTNIGTRENNLNNTQINIDSRLERVNLTSLALQIEDPLPPYERS</sequence>